<comment type="caution">
    <text evidence="2">The sequence shown here is derived from an EMBL/GenBank/DDBJ whole genome shotgun (WGS) entry which is preliminary data.</text>
</comment>
<feature type="domain" description="CYTH" evidence="1">
    <location>
        <begin position="4"/>
        <end position="192"/>
    </location>
</feature>
<dbReference type="InterPro" id="IPR033469">
    <property type="entry name" value="CYTH-like_dom_sf"/>
</dbReference>
<dbReference type="PROSITE" id="PS51707">
    <property type="entry name" value="CYTH"/>
    <property type="match status" value="1"/>
</dbReference>
<dbReference type="PIRSF" id="PIRSF012526">
    <property type="entry name" value="CYTH_UCP012526"/>
    <property type="match status" value="1"/>
</dbReference>
<dbReference type="InterPro" id="IPR023577">
    <property type="entry name" value="CYTH_domain"/>
</dbReference>
<dbReference type="InterPro" id="IPR009195">
    <property type="entry name" value="Uncharacterised_YjbK"/>
</dbReference>
<dbReference type="AlphaFoldDB" id="A0A511AY31"/>
<dbReference type="Gene3D" id="2.40.320.10">
    <property type="entry name" value="Hypothetical Protein Pfu-838710-001"/>
    <property type="match status" value="1"/>
</dbReference>
<sequence>MKQEVEIEFKNLLTEKEFNRLKSIYFSHSPLPFTQDNYYFDTKDNILRSASCALRIRIKNESAEMTLKTPFQGHHTETNLDLTLEQANNLIEKGHFSVPEDIFNVLKEEGVLITSDVFKIAHLKTERLELEKPHSLIVLDKSFYSDKVDFELEVEADSKSRGEKLFNSILKEHDITRKATETKIARAYKAIH</sequence>
<gene>
    <name evidence="2" type="ORF">AKA01nite_16730</name>
</gene>
<dbReference type="EMBL" id="BJUY01000028">
    <property type="protein sequence ID" value="GEK92051.1"/>
    <property type="molecule type" value="Genomic_DNA"/>
</dbReference>
<evidence type="ECO:0000313" key="2">
    <source>
        <dbReference type="EMBL" id="GEK92051.1"/>
    </source>
</evidence>
<dbReference type="Pfam" id="PF01928">
    <property type="entry name" value="CYTH"/>
    <property type="match status" value="1"/>
</dbReference>
<reference evidence="2 3" key="1">
    <citation type="submission" date="2019-07" db="EMBL/GenBank/DDBJ databases">
        <title>Whole genome shotgun sequence of Alkalibacterium kapii NBRC 103247.</title>
        <authorList>
            <person name="Hosoyama A."/>
            <person name="Uohara A."/>
            <person name="Ohji S."/>
            <person name="Ichikawa N."/>
        </authorList>
    </citation>
    <scope>NUCLEOTIDE SEQUENCE [LARGE SCALE GENOMIC DNA]</scope>
    <source>
        <strain evidence="2 3">NBRC 103247</strain>
    </source>
</reference>
<proteinExistence type="predicted"/>
<protein>
    <submittedName>
        <fullName evidence="2">Adenylate cyclase</fullName>
    </submittedName>
</protein>
<keyword evidence="3" id="KW-1185">Reference proteome</keyword>
<dbReference type="CDD" id="cd07762">
    <property type="entry name" value="CYTH-like_Pase_1"/>
    <property type="match status" value="1"/>
</dbReference>
<dbReference type="RefSeq" id="WP_146924853.1">
    <property type="nucleotide sequence ID" value="NZ_BJUY01000028.1"/>
</dbReference>
<organism evidence="2 3">
    <name type="scientific">Alkalibacterium kapii</name>
    <dbReference type="NCBI Taxonomy" id="426704"/>
    <lineage>
        <taxon>Bacteria</taxon>
        <taxon>Bacillati</taxon>
        <taxon>Bacillota</taxon>
        <taxon>Bacilli</taxon>
        <taxon>Lactobacillales</taxon>
        <taxon>Carnobacteriaceae</taxon>
        <taxon>Alkalibacterium</taxon>
    </lineage>
</organism>
<dbReference type="SMART" id="SM01118">
    <property type="entry name" value="CYTH"/>
    <property type="match status" value="1"/>
</dbReference>
<dbReference type="SUPFAM" id="SSF55154">
    <property type="entry name" value="CYTH-like phosphatases"/>
    <property type="match status" value="1"/>
</dbReference>
<dbReference type="OrthoDB" id="384378at2"/>
<accession>A0A511AY31</accession>
<evidence type="ECO:0000313" key="3">
    <source>
        <dbReference type="Proteomes" id="UP000321662"/>
    </source>
</evidence>
<name>A0A511AY31_9LACT</name>
<evidence type="ECO:0000259" key="1">
    <source>
        <dbReference type="PROSITE" id="PS51707"/>
    </source>
</evidence>
<dbReference type="Proteomes" id="UP000321662">
    <property type="component" value="Unassembled WGS sequence"/>
</dbReference>